<feature type="chain" id="PRO_5006832978" description="Orphan protein" evidence="1">
    <location>
        <begin position="27"/>
        <end position="391"/>
    </location>
</feature>
<reference evidence="2 3" key="1">
    <citation type="submission" date="2015-03" db="EMBL/GenBank/DDBJ databases">
        <authorList>
            <person name="Murphy D."/>
        </authorList>
    </citation>
    <scope>NUCLEOTIDE SEQUENCE [LARGE SCALE GENOMIC DNA]</scope>
    <source>
        <strain evidence="2 3">KMM 520</strain>
    </source>
</reference>
<dbReference type="EMBL" id="CP011034">
    <property type="protein sequence ID" value="ALS32405.1"/>
    <property type="molecule type" value="Genomic_DNA"/>
</dbReference>
<evidence type="ECO:0000313" key="3">
    <source>
        <dbReference type="Proteomes" id="UP000065261"/>
    </source>
</evidence>
<gene>
    <name evidence="2" type="ORF">PTRA_a1146</name>
</gene>
<name>A0A0U2VG05_9GAMM</name>
<feature type="signal peptide" evidence="1">
    <location>
        <begin position="1"/>
        <end position="26"/>
    </location>
</feature>
<sequence length="391" mass="44320">MLTQAKRYKLAVVLLCSLFISGSSNHANSIGFWQVLNAKANIIQSYWQYPDYFSLHLQQLPDIALALLARNKIPAAQYRYSLKLLKNNHTETAKLFWQKNTHTMSESKRQALAMALLAQSQWDDLNLLAKQGLLPEGDVLNHLKLQTTKPYSSVPAAFMQRLGFLSLSSEIKADEQCLFNVLMMSDHRSGLYKLAKLIKQYNKRPEPGAGVFCLSQPIYVGGAINCSNAANKMAQCDWKTARLKKQLPTDFDFIVMMPEQGSANVRSGIMQLNSKAGYQVFLHELMHFNGFEDEYALPKTKQAWLCAQSGFVAPNLFLASSEATPPVGWYKSQSCQQGSVAYKPSEAWSIMQYQQLTLSAQYRALWQTHIDTHFTLFPRFNSFMERSTTPR</sequence>
<proteinExistence type="predicted"/>
<dbReference type="GO" id="GO:0008237">
    <property type="term" value="F:metallopeptidase activity"/>
    <property type="evidence" value="ECO:0007669"/>
    <property type="project" value="InterPro"/>
</dbReference>
<protein>
    <recommendedName>
        <fullName evidence="4">Orphan protein</fullName>
    </recommendedName>
</protein>
<keyword evidence="1" id="KW-0732">Signal</keyword>
<dbReference type="RefSeq" id="WP_099046587.1">
    <property type="nucleotide sequence ID" value="NZ_CP011034.1"/>
</dbReference>
<accession>A0A0U2VG05</accession>
<dbReference type="AlphaFoldDB" id="A0A0U2VG05"/>
<dbReference type="Gene3D" id="3.40.390.10">
    <property type="entry name" value="Collagenase (Catalytic Domain)"/>
    <property type="match status" value="1"/>
</dbReference>
<dbReference type="PATRIC" id="fig|1315283.4.peg.1000"/>
<evidence type="ECO:0008006" key="4">
    <source>
        <dbReference type="Google" id="ProtNLM"/>
    </source>
</evidence>
<evidence type="ECO:0000313" key="2">
    <source>
        <dbReference type="EMBL" id="ALS32405.1"/>
    </source>
</evidence>
<evidence type="ECO:0000256" key="1">
    <source>
        <dbReference type="SAM" id="SignalP"/>
    </source>
</evidence>
<dbReference type="OrthoDB" id="6313889at2"/>
<dbReference type="Proteomes" id="UP000065261">
    <property type="component" value="Chromosome I"/>
</dbReference>
<organism evidence="2">
    <name type="scientific">Pseudoalteromonas translucida KMM 520</name>
    <dbReference type="NCBI Taxonomy" id="1315283"/>
    <lineage>
        <taxon>Bacteria</taxon>
        <taxon>Pseudomonadati</taxon>
        <taxon>Pseudomonadota</taxon>
        <taxon>Gammaproteobacteria</taxon>
        <taxon>Alteromonadales</taxon>
        <taxon>Pseudoalteromonadaceae</taxon>
        <taxon>Pseudoalteromonas</taxon>
    </lineage>
</organism>
<dbReference type="InterPro" id="IPR024079">
    <property type="entry name" value="MetalloPept_cat_dom_sf"/>
</dbReference>
<dbReference type="KEGG" id="ptn:PTRA_a1146"/>